<dbReference type="EMBL" id="ML208370">
    <property type="protein sequence ID" value="TFK67652.1"/>
    <property type="molecule type" value="Genomic_DNA"/>
</dbReference>
<organism evidence="1 2">
    <name type="scientific">Pluteus cervinus</name>
    <dbReference type="NCBI Taxonomy" id="181527"/>
    <lineage>
        <taxon>Eukaryota</taxon>
        <taxon>Fungi</taxon>
        <taxon>Dikarya</taxon>
        <taxon>Basidiomycota</taxon>
        <taxon>Agaricomycotina</taxon>
        <taxon>Agaricomycetes</taxon>
        <taxon>Agaricomycetidae</taxon>
        <taxon>Agaricales</taxon>
        <taxon>Pluteineae</taxon>
        <taxon>Pluteaceae</taxon>
        <taxon>Pluteus</taxon>
    </lineage>
</organism>
<feature type="non-terminal residue" evidence="1">
    <location>
        <position position="178"/>
    </location>
</feature>
<sequence>MIPLEKLYSPDLSFPPEPLNQKLVDKVITDFCHAITPEKLEEAGCAICCELHVISEMQLKKNITRHLNCLDVDDITRKERSRTKDPIVQISGPIVDPDCTHVCSTCRESIYKGKKPKLSLANGLWIGKVPPVLQELTFVEKLIVAKLRLNCCFVRVSSGFRKMISHVIAFEAPIARVY</sequence>
<dbReference type="Proteomes" id="UP000308600">
    <property type="component" value="Unassembled WGS sequence"/>
</dbReference>
<name>A0ACD3AQ54_9AGAR</name>
<keyword evidence="2" id="KW-1185">Reference proteome</keyword>
<evidence type="ECO:0000313" key="1">
    <source>
        <dbReference type="EMBL" id="TFK67652.1"/>
    </source>
</evidence>
<reference evidence="1 2" key="1">
    <citation type="journal article" date="2019" name="Nat. Ecol. Evol.">
        <title>Megaphylogeny resolves global patterns of mushroom evolution.</title>
        <authorList>
            <person name="Varga T."/>
            <person name="Krizsan K."/>
            <person name="Foldi C."/>
            <person name="Dima B."/>
            <person name="Sanchez-Garcia M."/>
            <person name="Sanchez-Ramirez S."/>
            <person name="Szollosi G.J."/>
            <person name="Szarkandi J.G."/>
            <person name="Papp V."/>
            <person name="Albert L."/>
            <person name="Andreopoulos W."/>
            <person name="Angelini C."/>
            <person name="Antonin V."/>
            <person name="Barry K.W."/>
            <person name="Bougher N.L."/>
            <person name="Buchanan P."/>
            <person name="Buyck B."/>
            <person name="Bense V."/>
            <person name="Catcheside P."/>
            <person name="Chovatia M."/>
            <person name="Cooper J."/>
            <person name="Damon W."/>
            <person name="Desjardin D."/>
            <person name="Finy P."/>
            <person name="Geml J."/>
            <person name="Haridas S."/>
            <person name="Hughes K."/>
            <person name="Justo A."/>
            <person name="Karasinski D."/>
            <person name="Kautmanova I."/>
            <person name="Kiss B."/>
            <person name="Kocsube S."/>
            <person name="Kotiranta H."/>
            <person name="LaButti K.M."/>
            <person name="Lechner B.E."/>
            <person name="Liimatainen K."/>
            <person name="Lipzen A."/>
            <person name="Lukacs Z."/>
            <person name="Mihaltcheva S."/>
            <person name="Morgado L.N."/>
            <person name="Niskanen T."/>
            <person name="Noordeloos M.E."/>
            <person name="Ohm R.A."/>
            <person name="Ortiz-Santana B."/>
            <person name="Ovrebo C."/>
            <person name="Racz N."/>
            <person name="Riley R."/>
            <person name="Savchenko A."/>
            <person name="Shiryaev A."/>
            <person name="Soop K."/>
            <person name="Spirin V."/>
            <person name="Szebenyi C."/>
            <person name="Tomsovsky M."/>
            <person name="Tulloss R.E."/>
            <person name="Uehling J."/>
            <person name="Grigoriev I.V."/>
            <person name="Vagvolgyi C."/>
            <person name="Papp T."/>
            <person name="Martin F.M."/>
            <person name="Miettinen O."/>
            <person name="Hibbett D.S."/>
            <person name="Nagy L.G."/>
        </authorList>
    </citation>
    <scope>NUCLEOTIDE SEQUENCE [LARGE SCALE GENOMIC DNA]</scope>
    <source>
        <strain evidence="1 2">NL-1719</strain>
    </source>
</reference>
<proteinExistence type="predicted"/>
<gene>
    <name evidence="1" type="ORF">BDN72DRAFT_770421</name>
</gene>
<accession>A0ACD3AQ54</accession>
<evidence type="ECO:0000313" key="2">
    <source>
        <dbReference type="Proteomes" id="UP000308600"/>
    </source>
</evidence>
<protein>
    <submittedName>
        <fullName evidence="1">Uncharacterized protein</fullName>
    </submittedName>
</protein>